<accession>C1MYY8</accession>
<protein>
    <submittedName>
        <fullName evidence="2">Predicted protein</fullName>
    </submittedName>
</protein>
<dbReference type="AlphaFoldDB" id="C1MYY8"/>
<evidence type="ECO:0000313" key="3">
    <source>
        <dbReference type="Proteomes" id="UP000001876"/>
    </source>
</evidence>
<keyword evidence="3" id="KW-1185">Reference proteome</keyword>
<feature type="region of interest" description="Disordered" evidence="1">
    <location>
        <begin position="364"/>
        <end position="407"/>
    </location>
</feature>
<feature type="region of interest" description="Disordered" evidence="1">
    <location>
        <begin position="53"/>
        <end position="79"/>
    </location>
</feature>
<evidence type="ECO:0000256" key="1">
    <source>
        <dbReference type="SAM" id="MobiDB-lite"/>
    </source>
</evidence>
<name>C1MYY8_MICPC</name>
<sequence>MRAAALDAALPDVRRVLALNAVVARRRLTLERGKVFARLKEVIPIAAVGDVPGGGGGDGRGRRGRRNVNRRDAAAAAATAETAPTAIRVASALRVPDPGDARPLRDHVELAAGLGALLRFVDLAASYACAPTLHRGTARGASRSEVWTARSFWDDEPIAIDGRRDKLPLYLRREAAVAREAEAGGGGGKPVGMDARGSGSGGARHGTGGGPRPRGGAVVGVGVGVGVGAAARGVRESLAAVAEKLSSRVLLRAGAGAAPPRSMDVPAPATPPVTDVEDAVFYASPEDAAAAAAAARARAELHRGIALVRRSAACVASEMARGFEIEVPDEWGPFASLAYVVSVAARTRADGEATAAAAATAAVAAATRGDSGRDDAKSRRGARGRDGDGARGGADGREREKLGDVDVDVDMENKTHARGGLHAWGDAASASATRLLGAIRSPALARATHLVGASLMHSFAASHVPARAPGSVSGSGGSRGAPPPPPTTTTTAASSSNDDEGWASGSWTLVDAMGEKRPEAAGRGDVSSFRAPGTPPMRGEG</sequence>
<dbReference type="EMBL" id="GG663743">
    <property type="protein sequence ID" value="EEH54516.1"/>
    <property type="molecule type" value="Genomic_DNA"/>
</dbReference>
<organism evidence="3">
    <name type="scientific">Micromonas pusilla (strain CCMP1545)</name>
    <name type="common">Picoplanktonic green alga</name>
    <dbReference type="NCBI Taxonomy" id="564608"/>
    <lineage>
        <taxon>Eukaryota</taxon>
        <taxon>Viridiplantae</taxon>
        <taxon>Chlorophyta</taxon>
        <taxon>Mamiellophyceae</taxon>
        <taxon>Mamiellales</taxon>
        <taxon>Mamiellaceae</taxon>
        <taxon>Micromonas</taxon>
    </lineage>
</organism>
<proteinExistence type="predicted"/>
<feature type="compositionally biased region" description="Basic and acidic residues" evidence="1">
    <location>
        <begin position="513"/>
        <end position="522"/>
    </location>
</feature>
<dbReference type="RefSeq" id="XP_003060866.1">
    <property type="nucleotide sequence ID" value="XM_003060820.1"/>
</dbReference>
<reference evidence="2 3" key="1">
    <citation type="journal article" date="2009" name="Science">
        <title>Green evolution and dynamic adaptations revealed by genomes of the marine picoeukaryotes Micromonas.</title>
        <authorList>
            <person name="Worden A.Z."/>
            <person name="Lee J.H."/>
            <person name="Mock T."/>
            <person name="Rouze P."/>
            <person name="Simmons M.P."/>
            <person name="Aerts A.L."/>
            <person name="Allen A.E."/>
            <person name="Cuvelier M.L."/>
            <person name="Derelle E."/>
            <person name="Everett M.V."/>
            <person name="Foulon E."/>
            <person name="Grimwood J."/>
            <person name="Gundlach H."/>
            <person name="Henrissat B."/>
            <person name="Napoli C."/>
            <person name="McDonald S.M."/>
            <person name="Parker M.S."/>
            <person name="Rombauts S."/>
            <person name="Salamov A."/>
            <person name="Von Dassow P."/>
            <person name="Badger J.H."/>
            <person name="Coutinho P.M."/>
            <person name="Demir E."/>
            <person name="Dubchak I."/>
            <person name="Gentemann C."/>
            <person name="Eikrem W."/>
            <person name="Gready J.E."/>
            <person name="John U."/>
            <person name="Lanier W."/>
            <person name="Lindquist E.A."/>
            <person name="Lucas S."/>
            <person name="Mayer K.F."/>
            <person name="Moreau H."/>
            <person name="Not F."/>
            <person name="Otillar R."/>
            <person name="Panaud O."/>
            <person name="Pangilinan J."/>
            <person name="Paulsen I."/>
            <person name="Piegu B."/>
            <person name="Poliakov A."/>
            <person name="Robbens S."/>
            <person name="Schmutz J."/>
            <person name="Toulza E."/>
            <person name="Wyss T."/>
            <person name="Zelensky A."/>
            <person name="Zhou K."/>
            <person name="Armbrust E.V."/>
            <person name="Bhattacharya D."/>
            <person name="Goodenough U.W."/>
            <person name="Van de Peer Y."/>
            <person name="Grigoriev I.V."/>
        </authorList>
    </citation>
    <scope>NUCLEOTIDE SEQUENCE [LARGE SCALE GENOMIC DNA]</scope>
    <source>
        <strain evidence="2 3">CCMP1545</strain>
    </source>
</reference>
<dbReference type="Proteomes" id="UP000001876">
    <property type="component" value="Unassembled WGS sequence"/>
</dbReference>
<feature type="compositionally biased region" description="Gly residues" evidence="1">
    <location>
        <begin position="198"/>
        <end position="214"/>
    </location>
</feature>
<evidence type="ECO:0000313" key="2">
    <source>
        <dbReference type="EMBL" id="EEH54516.1"/>
    </source>
</evidence>
<feature type="region of interest" description="Disordered" evidence="1">
    <location>
        <begin position="466"/>
        <end position="541"/>
    </location>
</feature>
<dbReference type="GeneID" id="9686561"/>
<gene>
    <name evidence="2" type="ORF">MICPUCDRAFT_48025</name>
</gene>
<dbReference type="KEGG" id="mpp:MICPUCDRAFT_48025"/>
<feature type="compositionally biased region" description="Basic and acidic residues" evidence="1">
    <location>
        <begin position="370"/>
        <end position="404"/>
    </location>
</feature>
<feature type="region of interest" description="Disordered" evidence="1">
    <location>
        <begin position="181"/>
        <end position="214"/>
    </location>
</feature>